<feature type="transmembrane region" description="Helical" evidence="5">
    <location>
        <begin position="291"/>
        <end position="319"/>
    </location>
</feature>
<comment type="caution">
    <text evidence="7">The sequence shown here is derived from an EMBL/GenBank/DDBJ whole genome shotgun (WGS) entry which is preliminary data.</text>
</comment>
<feature type="transmembrane region" description="Helical" evidence="5">
    <location>
        <begin position="681"/>
        <end position="702"/>
    </location>
</feature>
<feature type="transmembrane region" description="Helical" evidence="5">
    <location>
        <begin position="527"/>
        <end position="548"/>
    </location>
</feature>
<evidence type="ECO:0000256" key="1">
    <source>
        <dbReference type="ARBA" id="ARBA00004141"/>
    </source>
</evidence>
<dbReference type="InterPro" id="IPR049452">
    <property type="entry name" value="Anoctamin_TM"/>
</dbReference>
<keyword evidence="2 5" id="KW-0812">Transmembrane</keyword>
<dbReference type="Proteomes" id="UP001162131">
    <property type="component" value="Unassembled WGS sequence"/>
</dbReference>
<protein>
    <recommendedName>
        <fullName evidence="6">Anoctamin transmembrane domain-containing protein</fullName>
    </recommendedName>
</protein>
<sequence length="760" mass="88679">MATNFLSKESLLSHSAEVEYPIKESHEIENSEIYDYILAINNPFDVPEKNYICHAFLNDLRVEDAKLRFRFYFKSDEEDPFYKEGQRLLDRKLEGQTKVKFKVVAQVVVRTIIKLLQDKLQLEINLHYSQLGDQIFIKLRSSENNLKVQADLIDYKLQFKADKDFFKDQEHPLDFQAVLPYGAFEKQMPHKSVFAMMKANPEDLYQRYDTYERESESGHLFKYVDKVRLVHSMIVSVIELGELANHSILYGQFPQHNYKVLDEFDKTWITLRGFWKPQDIEKIRNYFGEKIAMYFAWLEMYTQWLVIPAFFGIIFGIIIYADDPNDTSSSTMTAGEVSYFLFAIILSLGSTFLDQIWVRKQNIFAWKWGLSEFETKEEQRPEYKGKYKKDIVSGKMKKVVDKSKNGIFKNMLGFVTMLFFVGIVIATLVAIFIYRASQKKGSWGPRLAGAFNAFQIKILNFIYRYVARSLTEWENYETASEFQNALTIKLFSFQFVNSYASLFYMGFVKGRVEGCDDNDCMNELELQLGMIYVINLLLNLMELGIPFLKNKYKTYRTQKAAEERGDLLNLTIFEKEANLSTYETPLEDYMEMIIGYGYVALFAVAFPFSPLLAIILCVLEFRVDAWKLCKVTQRVFPAQDNSIGVWMPIIQILSYIGCATNIALIIFTTDVFDFHSAADQWIAFIVVEHSLFALKFLISAYIPDVPEVVKKGVIWSNRVMNEKLYGKYSDVDKEREIRQLNFEPSANREKVEVDKFLKLE</sequence>
<proteinExistence type="predicted"/>
<feature type="transmembrane region" description="Helical" evidence="5">
    <location>
        <begin position="412"/>
        <end position="434"/>
    </location>
</feature>
<dbReference type="InterPro" id="IPR007632">
    <property type="entry name" value="Anoctamin"/>
</dbReference>
<dbReference type="PANTHER" id="PTHR12308">
    <property type="entry name" value="ANOCTAMIN"/>
    <property type="match status" value="1"/>
</dbReference>
<feature type="domain" description="Anoctamin transmembrane" evidence="6">
    <location>
        <begin position="283"/>
        <end position="711"/>
    </location>
</feature>
<evidence type="ECO:0000313" key="8">
    <source>
        <dbReference type="Proteomes" id="UP001162131"/>
    </source>
</evidence>
<evidence type="ECO:0000259" key="6">
    <source>
        <dbReference type="Pfam" id="PF04547"/>
    </source>
</evidence>
<evidence type="ECO:0000256" key="4">
    <source>
        <dbReference type="ARBA" id="ARBA00023136"/>
    </source>
</evidence>
<evidence type="ECO:0000313" key="7">
    <source>
        <dbReference type="EMBL" id="CAG9319982.1"/>
    </source>
</evidence>
<keyword evidence="4 5" id="KW-0472">Membrane</keyword>
<dbReference type="PANTHER" id="PTHR12308:SF73">
    <property type="entry name" value="ANOCTAMIN"/>
    <property type="match status" value="1"/>
</dbReference>
<feature type="transmembrane region" description="Helical" evidence="5">
    <location>
        <begin position="598"/>
        <end position="623"/>
    </location>
</feature>
<organism evidence="7 8">
    <name type="scientific">Blepharisma stoltei</name>
    <dbReference type="NCBI Taxonomy" id="1481888"/>
    <lineage>
        <taxon>Eukaryota</taxon>
        <taxon>Sar</taxon>
        <taxon>Alveolata</taxon>
        <taxon>Ciliophora</taxon>
        <taxon>Postciliodesmatophora</taxon>
        <taxon>Heterotrichea</taxon>
        <taxon>Heterotrichida</taxon>
        <taxon>Blepharismidae</taxon>
        <taxon>Blepharisma</taxon>
    </lineage>
</organism>
<comment type="subcellular location">
    <subcellularLocation>
        <location evidence="1">Membrane</location>
        <topology evidence="1">Multi-pass membrane protein</topology>
    </subcellularLocation>
</comment>
<keyword evidence="8" id="KW-1185">Reference proteome</keyword>
<reference evidence="7" key="1">
    <citation type="submission" date="2021-09" db="EMBL/GenBank/DDBJ databases">
        <authorList>
            <consortium name="AG Swart"/>
            <person name="Singh M."/>
            <person name="Singh A."/>
            <person name="Seah K."/>
            <person name="Emmerich C."/>
        </authorList>
    </citation>
    <scope>NUCLEOTIDE SEQUENCE</scope>
    <source>
        <strain evidence="7">ATCC30299</strain>
    </source>
</reference>
<dbReference type="Pfam" id="PF04547">
    <property type="entry name" value="Anoctamin"/>
    <property type="match status" value="1"/>
</dbReference>
<keyword evidence="3 5" id="KW-1133">Transmembrane helix</keyword>
<dbReference type="GO" id="GO:0016020">
    <property type="term" value="C:membrane"/>
    <property type="evidence" value="ECO:0007669"/>
    <property type="project" value="UniProtKB-SubCell"/>
</dbReference>
<evidence type="ECO:0000256" key="2">
    <source>
        <dbReference type="ARBA" id="ARBA00022692"/>
    </source>
</evidence>
<feature type="transmembrane region" description="Helical" evidence="5">
    <location>
        <begin position="643"/>
        <end position="669"/>
    </location>
</feature>
<dbReference type="GO" id="GO:0005254">
    <property type="term" value="F:chloride channel activity"/>
    <property type="evidence" value="ECO:0007669"/>
    <property type="project" value="TreeGrafter"/>
</dbReference>
<dbReference type="EMBL" id="CAJZBQ010000024">
    <property type="protein sequence ID" value="CAG9319982.1"/>
    <property type="molecule type" value="Genomic_DNA"/>
</dbReference>
<gene>
    <name evidence="7" type="ORF">BSTOLATCC_MIC25224</name>
</gene>
<dbReference type="AlphaFoldDB" id="A0AAU9J6R2"/>
<accession>A0AAU9J6R2</accession>
<evidence type="ECO:0000256" key="3">
    <source>
        <dbReference type="ARBA" id="ARBA00022989"/>
    </source>
</evidence>
<name>A0AAU9J6R2_9CILI</name>
<feature type="transmembrane region" description="Helical" evidence="5">
    <location>
        <begin position="339"/>
        <end position="358"/>
    </location>
</feature>
<evidence type="ECO:0000256" key="5">
    <source>
        <dbReference type="SAM" id="Phobius"/>
    </source>
</evidence>